<reference evidence="8 9" key="1">
    <citation type="submission" date="2014-12" db="EMBL/GenBank/DDBJ databases">
        <title>Comparative genomics of the lactic acid bacteria isolated from the honey bee gut.</title>
        <authorList>
            <person name="Ellegaard K.M."/>
            <person name="Tamarit D."/>
            <person name="Javelind E."/>
            <person name="Olofsson T."/>
            <person name="Andersson S.G."/>
            <person name="Vasquez A."/>
        </authorList>
    </citation>
    <scope>NUCLEOTIDE SEQUENCE [LARGE SCALE GENOMIC DNA]</scope>
    <source>
        <strain evidence="8 9">Hon2</strain>
    </source>
</reference>
<dbReference type="HOGENOM" id="CLU_048711_1_0_9"/>
<organism evidence="8 9">
    <name type="scientific">Bombilactobacillus mellis</name>
    <dbReference type="NCBI Taxonomy" id="1218508"/>
    <lineage>
        <taxon>Bacteria</taxon>
        <taxon>Bacillati</taxon>
        <taxon>Bacillota</taxon>
        <taxon>Bacilli</taxon>
        <taxon>Lactobacillales</taxon>
        <taxon>Lactobacillaceae</taxon>
        <taxon>Bombilactobacillus</taxon>
    </lineage>
</organism>
<feature type="domain" description="Septum site-determining protein MinC N-terminal" evidence="7">
    <location>
        <begin position="5"/>
        <end position="81"/>
    </location>
</feature>
<dbReference type="Pfam" id="PF03775">
    <property type="entry name" value="MinC_C"/>
    <property type="match status" value="1"/>
</dbReference>
<comment type="subunit">
    <text evidence="5">Interacts with MinD and FtsZ.</text>
</comment>
<evidence type="ECO:0000259" key="7">
    <source>
        <dbReference type="Pfam" id="PF22642"/>
    </source>
</evidence>
<dbReference type="GO" id="GO:1901891">
    <property type="term" value="P:regulation of cell septum assembly"/>
    <property type="evidence" value="ECO:0007669"/>
    <property type="project" value="InterPro"/>
</dbReference>
<dbReference type="PATRIC" id="fig|1218508.4.peg.1027"/>
<comment type="similarity">
    <text evidence="1">Belongs to the MinC family.</text>
</comment>
<dbReference type="Pfam" id="PF22642">
    <property type="entry name" value="MinC_N_1"/>
    <property type="match status" value="1"/>
</dbReference>
<dbReference type="GO" id="GO:0000917">
    <property type="term" value="P:division septum assembly"/>
    <property type="evidence" value="ECO:0007669"/>
    <property type="project" value="UniProtKB-KW"/>
</dbReference>
<dbReference type="SUPFAM" id="SSF63848">
    <property type="entry name" value="Cell-division inhibitor MinC, C-terminal domain"/>
    <property type="match status" value="1"/>
</dbReference>
<accession>A0A0F4KRM2</accession>
<evidence type="ECO:0000259" key="6">
    <source>
        <dbReference type="Pfam" id="PF03775"/>
    </source>
</evidence>
<evidence type="ECO:0000256" key="5">
    <source>
        <dbReference type="ARBA" id="ARBA00046874"/>
    </source>
</evidence>
<comment type="caution">
    <text evidence="8">The sequence shown here is derived from an EMBL/GenBank/DDBJ whole genome shotgun (WGS) entry which is preliminary data.</text>
</comment>
<evidence type="ECO:0000256" key="1">
    <source>
        <dbReference type="ARBA" id="ARBA00006291"/>
    </source>
</evidence>
<dbReference type="InterPro" id="IPR036145">
    <property type="entry name" value="MinC_C_sf"/>
</dbReference>
<dbReference type="EMBL" id="JXBZ01000008">
    <property type="protein sequence ID" value="KJY48639.1"/>
    <property type="molecule type" value="Genomic_DNA"/>
</dbReference>
<evidence type="ECO:0000313" key="8">
    <source>
        <dbReference type="EMBL" id="KJY48639.1"/>
    </source>
</evidence>
<dbReference type="InterPro" id="IPR055219">
    <property type="entry name" value="MinC_N_1"/>
</dbReference>
<gene>
    <name evidence="8" type="ORF">JG29_10420</name>
</gene>
<dbReference type="InterPro" id="IPR005526">
    <property type="entry name" value="Septum_form_inhib_MinC_C"/>
</dbReference>
<evidence type="ECO:0000256" key="2">
    <source>
        <dbReference type="ARBA" id="ARBA00022618"/>
    </source>
</evidence>
<dbReference type="AlphaFoldDB" id="A0A0F4KRM2"/>
<protein>
    <submittedName>
        <fullName evidence="8">Uncharacterized protein</fullName>
    </submittedName>
</protein>
<dbReference type="InterPro" id="IPR013033">
    <property type="entry name" value="MinC"/>
</dbReference>
<dbReference type="Gene3D" id="2.160.20.70">
    <property type="match status" value="1"/>
</dbReference>
<sequence length="222" mass="25144">MMKSVNLKGKGNQYYLEINSNSDFAQSLNEINELLQKLKKNAPLQSEPIPIIIDSQNRLLTTQQWGQIKSIIAQFPLFTLQQTVSNVWSRKQVKQLVEKNFLNIETKVIRSGKIAEYQGNLLLLGDVHKNAIVRATGDIYIGCNVEGIIHAGFPDFNDAIITGNINHASQIRISDLIQIVADLEVEQLTDSSLFYINDLHVITHDQIINLNKIKPRRKITLD</sequence>
<dbReference type="Gene3D" id="3.30.160.540">
    <property type="match status" value="1"/>
</dbReference>
<feature type="domain" description="Septum formation inhibitor MinC C-terminal" evidence="6">
    <location>
        <begin position="106"/>
        <end position="184"/>
    </location>
</feature>
<keyword evidence="4" id="KW-0131">Cell cycle</keyword>
<name>A0A0F4KRM2_9LACO</name>
<dbReference type="Proteomes" id="UP000033695">
    <property type="component" value="Unassembled WGS sequence"/>
</dbReference>
<dbReference type="STRING" id="1218508.JG29_10420"/>
<dbReference type="InterPro" id="IPR016098">
    <property type="entry name" value="CAP/MinC_C"/>
</dbReference>
<keyword evidence="9" id="KW-1185">Reference proteome</keyword>
<keyword evidence="3" id="KW-0717">Septation</keyword>
<dbReference type="PANTHER" id="PTHR34108:SF1">
    <property type="entry name" value="SEPTUM SITE-DETERMINING PROTEIN MINC"/>
    <property type="match status" value="1"/>
</dbReference>
<keyword evidence="2" id="KW-0132">Cell division</keyword>
<proteinExistence type="inferred from homology"/>
<dbReference type="GO" id="GO:0000902">
    <property type="term" value="P:cell morphogenesis"/>
    <property type="evidence" value="ECO:0007669"/>
    <property type="project" value="InterPro"/>
</dbReference>
<evidence type="ECO:0000313" key="9">
    <source>
        <dbReference type="Proteomes" id="UP000033695"/>
    </source>
</evidence>
<evidence type="ECO:0000256" key="3">
    <source>
        <dbReference type="ARBA" id="ARBA00023210"/>
    </source>
</evidence>
<dbReference type="OrthoDB" id="9790810at2"/>
<evidence type="ECO:0000256" key="4">
    <source>
        <dbReference type="ARBA" id="ARBA00023306"/>
    </source>
</evidence>
<dbReference type="PANTHER" id="PTHR34108">
    <property type="entry name" value="SEPTUM SITE-DETERMINING PROTEIN MINC"/>
    <property type="match status" value="1"/>
</dbReference>